<comment type="subcellular location">
    <subcellularLocation>
        <location evidence="1">Nucleus</location>
        <location evidence="1">Cajal body</location>
    </subcellularLocation>
</comment>
<keyword evidence="7" id="KW-0067">ATP-binding</keyword>
<name>A0A811VC95_CERCA</name>
<keyword evidence="6" id="KW-0547">Nucleotide-binding</keyword>
<comment type="caution">
    <text evidence="12">The sequence shown here is derived from an EMBL/GenBank/DDBJ whole genome shotgun (WGS) entry which is preliminary data.</text>
</comment>
<dbReference type="FunFam" id="3.30.300.30:FF:000023">
    <property type="entry name" value="Uncharacterized protein, isoform B"/>
    <property type="match status" value="1"/>
</dbReference>
<sequence length="404" mass="46088">MSEDLQNYKLQLQQVEAGLQTDPDNAELLKLKEDLVEVIELTKDLIRTQLEEQKKSAYIEPSTGASISEYYDEVEAALLEAEKLVTTTQKWKVGDKCQAKWLEDGKYYDATIEGIGADGEVNVVFDTYQNRATTTVTELRACTTRNEVFPSTSKRHHPNQKEYLKKRKQKKLQRVKELEEEREHDKKKWLNFTSKNIKKPGMKVKSIFSTPDTVSGRVGIGTCGVSGKGMTEFTVGEKYRSARYKYEPKKKLELHFSYSPIDRKKDLVKLQAGEYVSLGKVESELKTCPIVENICIYGDPSKQFTVALVVPNHKHLEELAERNGLKGHSFEDLCASPVMEKAVIKEIADHSRKCKLQKHEVPGAITLCKEVWSPDMGLVTAAFKLKRKEIQDKYQHDISRMYAS</sequence>
<dbReference type="GO" id="GO:0035336">
    <property type="term" value="P:long-chain fatty-acyl-CoA metabolic process"/>
    <property type="evidence" value="ECO:0007669"/>
    <property type="project" value="TreeGrafter"/>
</dbReference>
<evidence type="ECO:0000256" key="4">
    <source>
        <dbReference type="ARBA" id="ARBA00022598"/>
    </source>
</evidence>
<evidence type="ECO:0000256" key="2">
    <source>
        <dbReference type="ARBA" id="ARBA00005371"/>
    </source>
</evidence>
<dbReference type="OrthoDB" id="79171at2759"/>
<evidence type="ECO:0000256" key="5">
    <source>
        <dbReference type="ARBA" id="ARBA00022664"/>
    </source>
</evidence>
<dbReference type="GO" id="GO:0005886">
    <property type="term" value="C:plasma membrane"/>
    <property type="evidence" value="ECO:0007669"/>
    <property type="project" value="TreeGrafter"/>
</dbReference>
<comment type="similarity">
    <text evidence="2">Belongs to the SMN family.</text>
</comment>
<evidence type="ECO:0000256" key="7">
    <source>
        <dbReference type="ARBA" id="ARBA00022840"/>
    </source>
</evidence>
<evidence type="ECO:0000256" key="6">
    <source>
        <dbReference type="ARBA" id="ARBA00022741"/>
    </source>
</evidence>
<dbReference type="EMBL" id="CAJHJT010000056">
    <property type="protein sequence ID" value="CAD7011862.1"/>
    <property type="molecule type" value="Genomic_DNA"/>
</dbReference>
<dbReference type="SUPFAM" id="SSF63748">
    <property type="entry name" value="Tudor/PWWP/MBT"/>
    <property type="match status" value="1"/>
</dbReference>
<dbReference type="Proteomes" id="UP000606786">
    <property type="component" value="Unassembled WGS sequence"/>
</dbReference>
<dbReference type="GO" id="GO:0005783">
    <property type="term" value="C:endoplasmic reticulum"/>
    <property type="evidence" value="ECO:0007669"/>
    <property type="project" value="TreeGrafter"/>
</dbReference>
<proteinExistence type="inferred from homology"/>
<dbReference type="Gene3D" id="2.30.30.140">
    <property type="match status" value="1"/>
</dbReference>
<dbReference type="InterPro" id="IPR025110">
    <property type="entry name" value="AMP-bd_C"/>
</dbReference>
<gene>
    <name evidence="12" type="ORF">CCAP1982_LOCUS19974</name>
</gene>
<evidence type="ECO:0000256" key="1">
    <source>
        <dbReference type="ARBA" id="ARBA00004408"/>
    </source>
</evidence>
<dbReference type="PANTHER" id="PTHR43272:SF83">
    <property type="entry name" value="ACYL-COA SYNTHETASE LONG-CHAIN, ISOFORM J"/>
    <property type="match status" value="1"/>
</dbReference>
<dbReference type="PROSITE" id="PS50304">
    <property type="entry name" value="TUDOR"/>
    <property type="match status" value="1"/>
</dbReference>
<dbReference type="InterPro" id="IPR010304">
    <property type="entry name" value="SMN_Tudor"/>
</dbReference>
<dbReference type="GO" id="GO:0005524">
    <property type="term" value="F:ATP binding"/>
    <property type="evidence" value="ECO:0007669"/>
    <property type="project" value="UniProtKB-KW"/>
</dbReference>
<evidence type="ECO:0000259" key="11">
    <source>
        <dbReference type="PROSITE" id="PS50304"/>
    </source>
</evidence>
<dbReference type="AlphaFoldDB" id="A0A811VC95"/>
<dbReference type="SMART" id="SM00333">
    <property type="entry name" value="TUDOR"/>
    <property type="match status" value="1"/>
</dbReference>
<keyword evidence="10" id="KW-0175">Coiled coil</keyword>
<dbReference type="CDD" id="cd20399">
    <property type="entry name" value="Tudor_SPF30"/>
    <property type="match status" value="1"/>
</dbReference>
<dbReference type="InterPro" id="IPR002999">
    <property type="entry name" value="Tudor"/>
</dbReference>
<feature type="coiled-coil region" evidence="10">
    <location>
        <begin position="161"/>
        <end position="188"/>
    </location>
</feature>
<keyword evidence="4" id="KW-0436">Ligase</keyword>
<organism evidence="12 13">
    <name type="scientific">Ceratitis capitata</name>
    <name type="common">Mediterranean fruit fly</name>
    <name type="synonym">Tephritis capitata</name>
    <dbReference type="NCBI Taxonomy" id="7213"/>
    <lineage>
        <taxon>Eukaryota</taxon>
        <taxon>Metazoa</taxon>
        <taxon>Ecdysozoa</taxon>
        <taxon>Arthropoda</taxon>
        <taxon>Hexapoda</taxon>
        <taxon>Insecta</taxon>
        <taxon>Pterygota</taxon>
        <taxon>Neoptera</taxon>
        <taxon>Endopterygota</taxon>
        <taxon>Diptera</taxon>
        <taxon>Brachycera</taxon>
        <taxon>Muscomorpha</taxon>
        <taxon>Tephritoidea</taxon>
        <taxon>Tephritidae</taxon>
        <taxon>Ceratitis</taxon>
        <taxon>Ceratitis</taxon>
    </lineage>
</organism>
<keyword evidence="5" id="KW-0507">mRNA processing</keyword>
<evidence type="ECO:0000256" key="9">
    <source>
        <dbReference type="ARBA" id="ARBA00023242"/>
    </source>
</evidence>
<dbReference type="GO" id="GO:0030182">
    <property type="term" value="P:neuron differentiation"/>
    <property type="evidence" value="ECO:0007669"/>
    <property type="project" value="TreeGrafter"/>
</dbReference>
<dbReference type="SUPFAM" id="SSF56801">
    <property type="entry name" value="Acetyl-CoA synthetase-like"/>
    <property type="match status" value="1"/>
</dbReference>
<evidence type="ECO:0000256" key="3">
    <source>
        <dbReference type="ARBA" id="ARBA00006432"/>
    </source>
</evidence>
<reference evidence="12" key="1">
    <citation type="submission" date="2020-11" db="EMBL/GenBank/DDBJ databases">
        <authorList>
            <person name="Whitehead M."/>
        </authorList>
    </citation>
    <scope>NUCLEOTIDE SEQUENCE</scope>
    <source>
        <strain evidence="12">EGII</strain>
    </source>
</reference>
<dbReference type="InterPro" id="IPR045851">
    <property type="entry name" value="AMP-bd_C_sf"/>
</dbReference>
<dbReference type="GO" id="GO:0003723">
    <property type="term" value="F:RNA binding"/>
    <property type="evidence" value="ECO:0007669"/>
    <property type="project" value="InterPro"/>
</dbReference>
<feature type="domain" description="Tudor" evidence="11">
    <location>
        <begin position="90"/>
        <end position="149"/>
    </location>
</feature>
<comment type="similarity">
    <text evidence="3">Belongs to the ATP-dependent AMP-binding enzyme family.</text>
</comment>
<keyword evidence="9" id="KW-0539">Nucleus</keyword>
<dbReference type="Pfam" id="PF06003">
    <property type="entry name" value="SMN_Tudor"/>
    <property type="match status" value="1"/>
</dbReference>
<dbReference type="GO" id="GO:0008380">
    <property type="term" value="P:RNA splicing"/>
    <property type="evidence" value="ECO:0007669"/>
    <property type="project" value="UniProtKB-KW"/>
</dbReference>
<accession>A0A811VC95</accession>
<protein>
    <submittedName>
        <fullName evidence="12">(Mediterranean fruit fly) hypothetical protein</fullName>
    </submittedName>
</protein>
<dbReference type="GO" id="GO:0005811">
    <property type="term" value="C:lipid droplet"/>
    <property type="evidence" value="ECO:0007669"/>
    <property type="project" value="TreeGrafter"/>
</dbReference>
<evidence type="ECO:0000313" key="13">
    <source>
        <dbReference type="Proteomes" id="UP000606786"/>
    </source>
</evidence>
<dbReference type="Pfam" id="PF13193">
    <property type="entry name" value="AMP-binding_C"/>
    <property type="match status" value="1"/>
</dbReference>
<evidence type="ECO:0000313" key="12">
    <source>
        <dbReference type="EMBL" id="CAD7011862.1"/>
    </source>
</evidence>
<evidence type="ECO:0000256" key="8">
    <source>
        <dbReference type="ARBA" id="ARBA00023187"/>
    </source>
</evidence>
<dbReference type="GO" id="GO:0090433">
    <property type="term" value="F:palmitoyl-CoA ligase activity"/>
    <property type="evidence" value="ECO:0007669"/>
    <property type="project" value="TreeGrafter"/>
</dbReference>
<dbReference type="PANTHER" id="PTHR43272">
    <property type="entry name" value="LONG-CHAIN-FATTY-ACID--COA LIGASE"/>
    <property type="match status" value="1"/>
</dbReference>
<dbReference type="Gene3D" id="3.30.300.30">
    <property type="match status" value="1"/>
</dbReference>
<evidence type="ECO:0000256" key="10">
    <source>
        <dbReference type="SAM" id="Coils"/>
    </source>
</evidence>
<dbReference type="GO" id="GO:0006397">
    <property type="term" value="P:mRNA processing"/>
    <property type="evidence" value="ECO:0007669"/>
    <property type="project" value="UniProtKB-KW"/>
</dbReference>
<keyword evidence="13" id="KW-1185">Reference proteome</keyword>
<keyword evidence="8" id="KW-0508">mRNA splicing</keyword>
<dbReference type="GO" id="GO:0015030">
    <property type="term" value="C:Cajal body"/>
    <property type="evidence" value="ECO:0007669"/>
    <property type="project" value="UniProtKB-SubCell"/>
</dbReference>